<sequence length="125" mass="13441">MAMGSNILVIDDDAGTREALADILLRAGYRVTLLEDESPLATAKLAPDHRVAVVDYHLPSGNGVEVAARLKALNPGLRVVLISAELPQDFDLNFAAHVVDRFLAKPFSKDAILEVVAQLCHSESP</sequence>
<dbReference type="CDD" id="cd00156">
    <property type="entry name" value="REC"/>
    <property type="match status" value="1"/>
</dbReference>
<feature type="modified residue" description="4-aspartylphosphate" evidence="3">
    <location>
        <position position="55"/>
    </location>
</feature>
<feature type="domain" description="Response regulatory" evidence="4">
    <location>
        <begin position="6"/>
        <end position="120"/>
    </location>
</feature>
<dbReference type="InterPro" id="IPR050595">
    <property type="entry name" value="Bact_response_regulator"/>
</dbReference>
<dbReference type="PROSITE" id="PS50110">
    <property type="entry name" value="RESPONSE_REGULATORY"/>
    <property type="match status" value="1"/>
</dbReference>
<dbReference type="PANTHER" id="PTHR44591">
    <property type="entry name" value="STRESS RESPONSE REGULATOR PROTEIN 1"/>
    <property type="match status" value="1"/>
</dbReference>
<evidence type="ECO:0000256" key="2">
    <source>
        <dbReference type="ARBA" id="ARBA00023012"/>
    </source>
</evidence>
<proteinExistence type="predicted"/>
<dbReference type="AlphaFoldDB" id="A0A7C5EPF1"/>
<dbReference type="Gene3D" id="3.40.50.2300">
    <property type="match status" value="1"/>
</dbReference>
<evidence type="ECO:0000256" key="1">
    <source>
        <dbReference type="ARBA" id="ARBA00022553"/>
    </source>
</evidence>
<evidence type="ECO:0000256" key="3">
    <source>
        <dbReference type="PROSITE-ProRule" id="PRU00169"/>
    </source>
</evidence>
<keyword evidence="1 3" id="KW-0597">Phosphoprotein</keyword>
<accession>A0A7C5EPF1</accession>
<dbReference type="SUPFAM" id="SSF52172">
    <property type="entry name" value="CheY-like"/>
    <property type="match status" value="1"/>
</dbReference>
<gene>
    <name evidence="5" type="ORF">ENW48_04505</name>
</gene>
<evidence type="ECO:0000313" key="5">
    <source>
        <dbReference type="EMBL" id="HGZ11458.1"/>
    </source>
</evidence>
<dbReference type="GO" id="GO:0000160">
    <property type="term" value="P:phosphorelay signal transduction system"/>
    <property type="evidence" value="ECO:0007669"/>
    <property type="project" value="UniProtKB-KW"/>
</dbReference>
<reference evidence="5" key="1">
    <citation type="journal article" date="2020" name="mSystems">
        <title>Genome- and Community-Level Interaction Insights into Carbon Utilization and Element Cycling Functions of Hydrothermarchaeota in Hydrothermal Sediment.</title>
        <authorList>
            <person name="Zhou Z."/>
            <person name="Liu Y."/>
            <person name="Xu W."/>
            <person name="Pan J."/>
            <person name="Luo Z.H."/>
            <person name="Li M."/>
        </authorList>
    </citation>
    <scope>NUCLEOTIDE SEQUENCE [LARGE SCALE GENOMIC DNA]</scope>
    <source>
        <strain evidence="5">SpSt-853</strain>
    </source>
</reference>
<dbReference type="PANTHER" id="PTHR44591:SF14">
    <property type="entry name" value="PROTEIN PILG"/>
    <property type="match status" value="1"/>
</dbReference>
<protein>
    <submittedName>
        <fullName evidence="5">Response regulator</fullName>
    </submittedName>
</protein>
<comment type="caution">
    <text evidence="5">The sequence shown here is derived from an EMBL/GenBank/DDBJ whole genome shotgun (WGS) entry which is preliminary data.</text>
</comment>
<dbReference type="InterPro" id="IPR001789">
    <property type="entry name" value="Sig_transdc_resp-reg_receiver"/>
</dbReference>
<name>A0A7C5EPF1_9BACT</name>
<organism evidence="5">
    <name type="scientific">Desulfobacca acetoxidans</name>
    <dbReference type="NCBI Taxonomy" id="60893"/>
    <lineage>
        <taxon>Bacteria</taxon>
        <taxon>Pseudomonadati</taxon>
        <taxon>Thermodesulfobacteriota</taxon>
        <taxon>Desulfobaccia</taxon>
        <taxon>Desulfobaccales</taxon>
        <taxon>Desulfobaccaceae</taxon>
        <taxon>Desulfobacca</taxon>
    </lineage>
</organism>
<evidence type="ECO:0000259" key="4">
    <source>
        <dbReference type="PROSITE" id="PS50110"/>
    </source>
</evidence>
<dbReference type="EMBL" id="DTKJ01000031">
    <property type="protein sequence ID" value="HGZ11458.1"/>
    <property type="molecule type" value="Genomic_DNA"/>
</dbReference>
<dbReference type="InterPro" id="IPR011006">
    <property type="entry name" value="CheY-like_superfamily"/>
</dbReference>
<dbReference type="SMART" id="SM00448">
    <property type="entry name" value="REC"/>
    <property type="match status" value="1"/>
</dbReference>
<keyword evidence="2" id="KW-0902">Two-component regulatory system</keyword>
<dbReference type="Pfam" id="PF00072">
    <property type="entry name" value="Response_reg"/>
    <property type="match status" value="1"/>
</dbReference>